<keyword evidence="2" id="KW-1185">Reference proteome</keyword>
<dbReference type="HOGENOM" id="CLU_2752167_0_0_6"/>
<dbReference type="KEGG" id="gsn:YC6258_01113"/>
<dbReference type="STRING" id="1445510.YC6258_01113"/>
<name>A0A0C5VG41_9GAMM</name>
<evidence type="ECO:0000313" key="2">
    <source>
        <dbReference type="Proteomes" id="UP000032266"/>
    </source>
</evidence>
<protein>
    <submittedName>
        <fullName evidence="1">Uncharacterized protein</fullName>
    </submittedName>
</protein>
<evidence type="ECO:0000313" key="1">
    <source>
        <dbReference type="EMBL" id="AJQ93161.1"/>
    </source>
</evidence>
<gene>
    <name evidence="1" type="ORF">YC6258_01113</name>
</gene>
<reference evidence="1 2" key="1">
    <citation type="submission" date="2014-01" db="EMBL/GenBank/DDBJ databases">
        <title>Full genme sequencing of cellulolytic bacterium Gynuella sunshinyii YC6258T gen. nov., sp. nov.</title>
        <authorList>
            <person name="Khan H."/>
            <person name="Chung E.J."/>
            <person name="Chung Y.R."/>
        </authorList>
    </citation>
    <scope>NUCLEOTIDE SEQUENCE [LARGE SCALE GENOMIC DNA]</scope>
    <source>
        <strain evidence="1 2">YC6258</strain>
    </source>
</reference>
<organism evidence="1 2">
    <name type="scientific">Gynuella sunshinyii YC6258</name>
    <dbReference type="NCBI Taxonomy" id="1445510"/>
    <lineage>
        <taxon>Bacteria</taxon>
        <taxon>Pseudomonadati</taxon>
        <taxon>Pseudomonadota</taxon>
        <taxon>Gammaproteobacteria</taxon>
        <taxon>Oceanospirillales</taxon>
        <taxon>Saccharospirillaceae</taxon>
        <taxon>Gynuella</taxon>
    </lineage>
</organism>
<sequence>MTIGKNDITSCSQTLLGIYTCSHLRNGSNKPKKPLNLKNSQKVMIETIYKNQYRKINRKNKNICNKVIMR</sequence>
<dbReference type="Proteomes" id="UP000032266">
    <property type="component" value="Chromosome"/>
</dbReference>
<dbReference type="EMBL" id="CP007142">
    <property type="protein sequence ID" value="AJQ93161.1"/>
    <property type="molecule type" value="Genomic_DNA"/>
</dbReference>
<dbReference type="AlphaFoldDB" id="A0A0C5VG41"/>
<proteinExistence type="predicted"/>
<accession>A0A0C5VG41</accession>